<evidence type="ECO:0000256" key="7">
    <source>
        <dbReference type="ARBA" id="ARBA00022490"/>
    </source>
</evidence>
<dbReference type="Gene3D" id="3.30.540.30">
    <property type="match status" value="3"/>
</dbReference>
<evidence type="ECO:0000256" key="5">
    <source>
        <dbReference type="ARBA" id="ARBA00014713"/>
    </source>
</evidence>
<dbReference type="OrthoDB" id="4694525at2759"/>
<dbReference type="FunFam" id="3.30.540.30:FF:000002">
    <property type="entry name" value="Dipeptidyl peptidase 3"/>
    <property type="match status" value="1"/>
</dbReference>
<dbReference type="InterPro" id="IPR005317">
    <property type="entry name" value="Dipeptidyl-peptase3"/>
</dbReference>
<dbReference type="PANTHER" id="PTHR23422:SF11">
    <property type="entry name" value="DIPEPTIDYL PEPTIDASE 3"/>
    <property type="match status" value="1"/>
</dbReference>
<evidence type="ECO:0000256" key="10">
    <source>
        <dbReference type="ARBA" id="ARBA00022801"/>
    </source>
</evidence>
<evidence type="ECO:0000313" key="18">
    <source>
        <dbReference type="EMBL" id="RSH87813.1"/>
    </source>
</evidence>
<dbReference type="Pfam" id="PF03571">
    <property type="entry name" value="Peptidase_M49"/>
    <property type="match status" value="1"/>
</dbReference>
<dbReference type="EC" id="3.4.14.4" evidence="4 15"/>
<dbReference type="GO" id="GO:0004177">
    <property type="term" value="F:aminopeptidase activity"/>
    <property type="evidence" value="ECO:0007669"/>
    <property type="project" value="UniProtKB-KW"/>
</dbReference>
<dbReference type="GO" id="GO:0008235">
    <property type="term" value="F:metalloexopeptidase activity"/>
    <property type="evidence" value="ECO:0007669"/>
    <property type="project" value="InterPro"/>
</dbReference>
<evidence type="ECO:0000256" key="9">
    <source>
        <dbReference type="ARBA" id="ARBA00022723"/>
    </source>
</evidence>
<feature type="binding site" evidence="17">
    <location>
        <position position="442"/>
    </location>
    <ligand>
        <name>Zn(2+)</name>
        <dbReference type="ChEBI" id="CHEBI:29105"/>
        <note>catalytic</note>
    </ligand>
</feature>
<evidence type="ECO:0000256" key="12">
    <source>
        <dbReference type="ARBA" id="ARBA00023049"/>
    </source>
</evidence>
<feature type="binding site" evidence="17">
    <location>
        <position position="447"/>
    </location>
    <ligand>
        <name>Zn(2+)</name>
        <dbReference type="ChEBI" id="CHEBI:29105"/>
        <note>catalytic</note>
    </ligand>
</feature>
<keyword evidence="12 15" id="KW-0482">Metalloprotease</keyword>
<dbReference type="Proteomes" id="UP000279236">
    <property type="component" value="Unassembled WGS sequence"/>
</dbReference>
<dbReference type="EMBL" id="RSCE01000001">
    <property type="protein sequence ID" value="RSH87813.1"/>
    <property type="molecule type" value="Genomic_DNA"/>
</dbReference>
<feature type="active site" evidence="16">
    <location>
        <position position="443"/>
    </location>
</feature>
<evidence type="ECO:0000256" key="3">
    <source>
        <dbReference type="ARBA" id="ARBA00010200"/>
    </source>
</evidence>
<evidence type="ECO:0000256" key="2">
    <source>
        <dbReference type="ARBA" id="ARBA00004496"/>
    </source>
</evidence>
<dbReference type="FunFam" id="3.30.540.30:FF:000001">
    <property type="entry name" value="Dipeptidyl peptidase 3"/>
    <property type="match status" value="1"/>
</dbReference>
<evidence type="ECO:0000256" key="15">
    <source>
        <dbReference type="PIRNR" id="PIRNR007828"/>
    </source>
</evidence>
<dbReference type="RefSeq" id="XP_028480021.1">
    <property type="nucleotide sequence ID" value="XM_028616164.1"/>
</dbReference>
<name>A0A427Y9N1_9TREE</name>
<comment type="subcellular location">
    <subcellularLocation>
        <location evidence="2">Cytoplasm</location>
    </subcellularLocation>
</comment>
<evidence type="ECO:0000256" key="17">
    <source>
        <dbReference type="PIRSR" id="PIRSR007828-2"/>
    </source>
</evidence>
<dbReference type="InterPro" id="IPR039461">
    <property type="entry name" value="Peptidase_M49"/>
</dbReference>
<accession>A0A427Y9N1</accession>
<evidence type="ECO:0000256" key="11">
    <source>
        <dbReference type="ARBA" id="ARBA00022833"/>
    </source>
</evidence>
<keyword evidence="11 15" id="KW-0862">Zinc</keyword>
<keyword evidence="10 15" id="KW-0378">Hydrolase</keyword>
<evidence type="ECO:0000256" key="4">
    <source>
        <dbReference type="ARBA" id="ARBA00012063"/>
    </source>
</evidence>
<dbReference type="GO" id="GO:0008239">
    <property type="term" value="F:dipeptidyl-peptidase activity"/>
    <property type="evidence" value="ECO:0007669"/>
    <property type="project" value="UniProtKB-UniRule"/>
</dbReference>
<comment type="catalytic activity">
    <reaction evidence="1 15">
        <text>Release of an N-terminal dipeptide from a peptide comprising four or more residues, with broad specificity. Also acts on dipeptidyl 2-naphthylamides.</text>
        <dbReference type="EC" id="3.4.14.4"/>
    </reaction>
</comment>
<keyword evidence="6 15" id="KW-0031">Aminopeptidase</keyword>
<dbReference type="PANTHER" id="PTHR23422">
    <property type="entry name" value="DIPEPTIDYL PEPTIDASE III-RELATED"/>
    <property type="match status" value="1"/>
</dbReference>
<gene>
    <name evidence="18" type="ORF">EHS24_000330</name>
</gene>
<reference evidence="18 19" key="1">
    <citation type="submission" date="2018-11" db="EMBL/GenBank/DDBJ databases">
        <title>Genome sequence of Apiotrichum porosum DSM 27194.</title>
        <authorList>
            <person name="Aliyu H."/>
            <person name="Gorte O."/>
            <person name="Ochsenreither K."/>
        </authorList>
    </citation>
    <scope>NUCLEOTIDE SEQUENCE [LARGE SCALE GENOMIC DNA]</scope>
    <source>
        <strain evidence="18 19">DSM 27194</strain>
    </source>
</reference>
<dbReference type="STRING" id="105984.A0A427Y9N1"/>
<dbReference type="GO" id="GO:0006508">
    <property type="term" value="P:proteolysis"/>
    <property type="evidence" value="ECO:0007669"/>
    <property type="project" value="UniProtKB-KW"/>
</dbReference>
<evidence type="ECO:0000256" key="14">
    <source>
        <dbReference type="ARBA" id="ARBA00032119"/>
    </source>
</evidence>
<evidence type="ECO:0000256" key="8">
    <source>
        <dbReference type="ARBA" id="ARBA00022670"/>
    </source>
</evidence>
<comment type="caution">
    <text evidence="18">The sequence shown here is derived from an EMBL/GenBank/DDBJ whole genome shotgun (WGS) entry which is preliminary data.</text>
</comment>
<proteinExistence type="inferred from homology"/>
<evidence type="ECO:0000256" key="16">
    <source>
        <dbReference type="PIRSR" id="PIRSR007828-1"/>
    </source>
</evidence>
<dbReference type="GO" id="GO:0005737">
    <property type="term" value="C:cytoplasm"/>
    <property type="evidence" value="ECO:0007669"/>
    <property type="project" value="UniProtKB-SubCell"/>
</dbReference>
<evidence type="ECO:0000256" key="6">
    <source>
        <dbReference type="ARBA" id="ARBA00022438"/>
    </source>
</evidence>
<dbReference type="PIRSF" id="PIRSF007828">
    <property type="entry name" value="Dipeptidyl-peptidase_III"/>
    <property type="match status" value="1"/>
</dbReference>
<dbReference type="AlphaFoldDB" id="A0A427Y9N1"/>
<keyword evidence="19" id="KW-1185">Reference proteome</keyword>
<comment type="cofactor">
    <cofactor evidence="15 17">
        <name>Zn(2+)</name>
        <dbReference type="ChEBI" id="CHEBI:29105"/>
    </cofactor>
    <text evidence="15 17">Binds 1 zinc ion per subunit.</text>
</comment>
<organism evidence="18 19">
    <name type="scientific">Apiotrichum porosum</name>
    <dbReference type="NCBI Taxonomy" id="105984"/>
    <lineage>
        <taxon>Eukaryota</taxon>
        <taxon>Fungi</taxon>
        <taxon>Dikarya</taxon>
        <taxon>Basidiomycota</taxon>
        <taxon>Agaricomycotina</taxon>
        <taxon>Tremellomycetes</taxon>
        <taxon>Trichosporonales</taxon>
        <taxon>Trichosporonaceae</taxon>
        <taxon>Apiotrichum</taxon>
    </lineage>
</organism>
<evidence type="ECO:0000313" key="19">
    <source>
        <dbReference type="Proteomes" id="UP000279236"/>
    </source>
</evidence>
<comment type="similarity">
    <text evidence="3 15">Belongs to the peptidase M49 family.</text>
</comment>
<feature type="binding site" evidence="17">
    <location>
        <position position="501"/>
    </location>
    <ligand>
        <name>Zn(2+)</name>
        <dbReference type="ChEBI" id="CHEBI:29105"/>
        <note>catalytic</note>
    </ligand>
</feature>
<dbReference type="GeneID" id="39584873"/>
<evidence type="ECO:0000256" key="1">
    <source>
        <dbReference type="ARBA" id="ARBA00001336"/>
    </source>
</evidence>
<keyword evidence="9 15" id="KW-0479">Metal-binding</keyword>
<protein>
    <recommendedName>
        <fullName evidence="5 15">Dipeptidyl peptidase 3</fullName>
        <ecNumber evidence="4 15">3.4.14.4</ecNumber>
    </recommendedName>
    <alternativeName>
        <fullName evidence="13 15">Dipeptidyl aminopeptidase III</fullName>
    </alternativeName>
    <alternativeName>
        <fullName evidence="14 15">Dipeptidyl peptidase III</fullName>
    </alternativeName>
</protein>
<dbReference type="GO" id="GO:0046872">
    <property type="term" value="F:metal ion binding"/>
    <property type="evidence" value="ECO:0007669"/>
    <property type="project" value="UniProtKB-KW"/>
</dbReference>
<sequence>MTTDLKSQERYYADRKAPICPLVILEHFNSLTDAEKRYAHHISVASWVGARVILEQTTPTASDLFDLIRVIFSASKEKPTELANLDSLKAAATDDDLTAVMEYCAQTLSNLANYKSFGDIKFIPRIPKGAFRAVVAATPRHAEALPLFDKLAEEIYSLTPSQRTLLGYPDDGHVTNYYTADVTKDDIKASQTWCESRGMDPLNTRLFKRTDGVFELKVASANITAAPEQFKIDGGRTLELTYGDFAPEMKGIADELERAIPYAANEHQRKMLEHYVVHFRGGSIDEHKDSQREWIRDVGPTVESNIGFVETYRDPAGTRAEFEGFVAVVNKEMTKKFERLVQNAPEFIPKLPWGKDFEKDTFLKPDFTSLEVLSFSTGGVPAGINIPNYDDIRQSFGFKNVSLGNVLNAKAPDEKITFLSEEDAALFKRLRGPAFEVQVGIHELLGHGTGKLLVEERDGSTNFDKEHPPTNPLTGKPVEHWYGPGETWGSRFKSISSSYEECRAEAVAMFLSTDKDMLKIFGHTDNSDEEGTADDILYTGWLQMCRAGLLALEFYDPAAKKWGQAHMQARYAITRVLLEAGKGLVTIAPHGDGDLLVTLDRSKILDVGVPAMGQFLTELQVFKATGDVDGGSALYSRVTAVPDDWLAYRDIVLNNRQPRKLLLQANTFLEGDKVVIKEYTPDLPGFIQSYLERAI</sequence>
<keyword evidence="8 15" id="KW-0645">Protease</keyword>
<evidence type="ECO:0000256" key="13">
    <source>
        <dbReference type="ARBA" id="ARBA00031288"/>
    </source>
</evidence>
<keyword evidence="7 15" id="KW-0963">Cytoplasm</keyword>